<organism evidence="1 2">
    <name type="scientific">Aspergillus melleus</name>
    <dbReference type="NCBI Taxonomy" id="138277"/>
    <lineage>
        <taxon>Eukaryota</taxon>
        <taxon>Fungi</taxon>
        <taxon>Dikarya</taxon>
        <taxon>Ascomycota</taxon>
        <taxon>Pezizomycotina</taxon>
        <taxon>Eurotiomycetes</taxon>
        <taxon>Eurotiomycetidae</taxon>
        <taxon>Eurotiales</taxon>
        <taxon>Aspergillaceae</taxon>
        <taxon>Aspergillus</taxon>
        <taxon>Aspergillus subgen. Circumdati</taxon>
    </lineage>
</organism>
<evidence type="ECO:0000313" key="1">
    <source>
        <dbReference type="EMBL" id="KAK1147062.1"/>
    </source>
</evidence>
<reference evidence="1 2" key="1">
    <citation type="journal article" date="2023" name="ACS Omega">
        <title>Identification of the Neoaspergillic Acid Biosynthesis Gene Cluster by Establishing an In Vitro CRISPR-Ribonucleoprotein Genetic System in Aspergillus melleus.</title>
        <authorList>
            <person name="Yuan B."/>
            <person name="Grau M.F."/>
            <person name="Murata R.M."/>
            <person name="Torok T."/>
            <person name="Venkateswaran K."/>
            <person name="Stajich J.E."/>
            <person name="Wang C.C.C."/>
        </authorList>
    </citation>
    <scope>NUCLEOTIDE SEQUENCE [LARGE SCALE GENOMIC DNA]</scope>
    <source>
        <strain evidence="1 2">IMV 1140</strain>
    </source>
</reference>
<protein>
    <submittedName>
        <fullName evidence="1">Uncharacterized protein</fullName>
    </submittedName>
</protein>
<sequence length="99" mass="11173">MSNGWFQTDQLQITQGQESIKIYEDKSTASGHILKRSFCGTCGSRFFAQSAMPEMAQFVAVASGTMDNRANLHPSTEAWTRSRHPWLLPVEGAEQREMY</sequence>
<accession>A0ACC3B9I4</accession>
<keyword evidence="2" id="KW-1185">Reference proteome</keyword>
<dbReference type="Proteomes" id="UP001177260">
    <property type="component" value="Unassembled WGS sequence"/>
</dbReference>
<comment type="caution">
    <text evidence="1">The sequence shown here is derived from an EMBL/GenBank/DDBJ whole genome shotgun (WGS) entry which is preliminary data.</text>
</comment>
<gene>
    <name evidence="1" type="ORF">N8T08_001801</name>
</gene>
<name>A0ACC3B9I4_9EURO</name>
<dbReference type="EMBL" id="JAOPJF010000013">
    <property type="protein sequence ID" value="KAK1147062.1"/>
    <property type="molecule type" value="Genomic_DNA"/>
</dbReference>
<evidence type="ECO:0000313" key="2">
    <source>
        <dbReference type="Proteomes" id="UP001177260"/>
    </source>
</evidence>
<proteinExistence type="predicted"/>